<dbReference type="OrthoDB" id="5985451at2"/>
<dbReference type="RefSeq" id="WP_134675189.1">
    <property type="nucleotide sequence ID" value="NZ_CP039383.2"/>
</dbReference>
<name>A0A4Z1RG48_9GAMM</name>
<protein>
    <submittedName>
        <fullName evidence="1">Uncharacterized protein</fullName>
    </submittedName>
</protein>
<dbReference type="EMBL" id="SPUH01000002">
    <property type="protein sequence ID" value="TKS53069.1"/>
    <property type="molecule type" value="Genomic_DNA"/>
</dbReference>
<dbReference type="AlphaFoldDB" id="A0A4Z1RG48"/>
<accession>A0A4Z1RG48</accession>
<reference evidence="1 2" key="1">
    <citation type="submission" date="2019-01" db="EMBL/GenBank/DDBJ databases">
        <authorList>
            <person name="Zhang S."/>
        </authorList>
    </citation>
    <scope>NUCLEOTIDE SEQUENCE [LARGE SCALE GENOMIC DNA]</scope>
    <source>
        <strain evidence="1 2">1626</strain>
    </source>
</reference>
<evidence type="ECO:0000313" key="2">
    <source>
        <dbReference type="Proteomes" id="UP000298681"/>
    </source>
</evidence>
<proteinExistence type="predicted"/>
<keyword evidence="2" id="KW-1185">Reference proteome</keyword>
<dbReference type="Proteomes" id="UP000298681">
    <property type="component" value="Unassembled WGS sequence"/>
</dbReference>
<comment type="caution">
    <text evidence="1">The sequence shown here is derived from an EMBL/GenBank/DDBJ whole genome shotgun (WGS) entry which is preliminary data.</text>
</comment>
<gene>
    <name evidence="1" type="ORF">E4582_12790</name>
</gene>
<evidence type="ECO:0000313" key="1">
    <source>
        <dbReference type="EMBL" id="TKS53069.1"/>
    </source>
</evidence>
<organism evidence="1 2">
    <name type="scientific">Luteimonas yindakuii</name>
    <dbReference type="NCBI Taxonomy" id="2565782"/>
    <lineage>
        <taxon>Bacteria</taxon>
        <taxon>Pseudomonadati</taxon>
        <taxon>Pseudomonadota</taxon>
        <taxon>Gammaproteobacteria</taxon>
        <taxon>Lysobacterales</taxon>
        <taxon>Lysobacteraceae</taxon>
        <taxon>Luteimonas</taxon>
    </lineage>
</organism>
<sequence length="110" mass="12053">MSTYYIRIPDPDRARASGTFAFHSQSAPGMAEELQAALTGTDLFDRWRDSQDDPDLVDPDLGPADPAAQVTGDGDLAFDLVARTSLPGDVVRHRLRLLAGQAWELRDVRS</sequence>